<evidence type="ECO:0000313" key="2">
    <source>
        <dbReference type="Proteomes" id="UP000001542"/>
    </source>
</evidence>
<evidence type="ECO:0000313" key="1">
    <source>
        <dbReference type="EMBL" id="EAY23066.1"/>
    </source>
</evidence>
<dbReference type="Proteomes" id="UP000001542">
    <property type="component" value="Unassembled WGS sequence"/>
</dbReference>
<organism evidence="1 2">
    <name type="scientific">Trichomonas vaginalis (strain ATCC PRA-98 / G3)</name>
    <dbReference type="NCBI Taxonomy" id="412133"/>
    <lineage>
        <taxon>Eukaryota</taxon>
        <taxon>Metamonada</taxon>
        <taxon>Parabasalia</taxon>
        <taxon>Trichomonadida</taxon>
        <taxon>Trichomonadidae</taxon>
        <taxon>Trichomonas</taxon>
    </lineage>
</organism>
<gene>
    <name evidence="1" type="ORF">TVAG_183020</name>
</gene>
<dbReference type="VEuPathDB" id="TrichDB:TVAG_183020"/>
<sequence>MNHAAERLANVAQIRRLLADLERLGLWKSTNITDQGTIDGTKDEIIRILNLVETELERAGLWDRSIDTDDSSTDVDQNRMRSPPVTNEQILQHTQKALKCISQKKNQK</sequence>
<reference evidence="1" key="2">
    <citation type="journal article" date="2007" name="Science">
        <title>Draft genome sequence of the sexually transmitted pathogen Trichomonas vaginalis.</title>
        <authorList>
            <person name="Carlton J.M."/>
            <person name="Hirt R.P."/>
            <person name="Silva J.C."/>
            <person name="Delcher A.L."/>
            <person name="Schatz M."/>
            <person name="Zhao Q."/>
            <person name="Wortman J.R."/>
            <person name="Bidwell S.L."/>
            <person name="Alsmark U.C.M."/>
            <person name="Besteiro S."/>
            <person name="Sicheritz-Ponten T."/>
            <person name="Noel C.J."/>
            <person name="Dacks J.B."/>
            <person name="Foster P.G."/>
            <person name="Simillion C."/>
            <person name="Van de Peer Y."/>
            <person name="Miranda-Saavedra D."/>
            <person name="Barton G.J."/>
            <person name="Westrop G.D."/>
            <person name="Mueller S."/>
            <person name="Dessi D."/>
            <person name="Fiori P.L."/>
            <person name="Ren Q."/>
            <person name="Paulsen I."/>
            <person name="Zhang H."/>
            <person name="Bastida-Corcuera F.D."/>
            <person name="Simoes-Barbosa A."/>
            <person name="Brown M.T."/>
            <person name="Hayes R.D."/>
            <person name="Mukherjee M."/>
            <person name="Okumura C.Y."/>
            <person name="Schneider R."/>
            <person name="Smith A.J."/>
            <person name="Vanacova S."/>
            <person name="Villalvazo M."/>
            <person name="Haas B.J."/>
            <person name="Pertea M."/>
            <person name="Feldblyum T.V."/>
            <person name="Utterback T.R."/>
            <person name="Shu C.L."/>
            <person name="Osoegawa K."/>
            <person name="de Jong P.J."/>
            <person name="Hrdy I."/>
            <person name="Horvathova L."/>
            <person name="Zubacova Z."/>
            <person name="Dolezal P."/>
            <person name="Malik S.B."/>
            <person name="Logsdon J.M. Jr."/>
            <person name="Henze K."/>
            <person name="Gupta A."/>
            <person name="Wang C.C."/>
            <person name="Dunne R.L."/>
            <person name="Upcroft J.A."/>
            <person name="Upcroft P."/>
            <person name="White O."/>
            <person name="Salzberg S.L."/>
            <person name="Tang P."/>
            <person name="Chiu C.-H."/>
            <person name="Lee Y.-S."/>
            <person name="Embley T.M."/>
            <person name="Coombs G.H."/>
            <person name="Mottram J.C."/>
            <person name="Tachezy J."/>
            <person name="Fraser-Liggett C.M."/>
            <person name="Johnson P.J."/>
        </authorList>
    </citation>
    <scope>NUCLEOTIDE SEQUENCE [LARGE SCALE GENOMIC DNA]</scope>
    <source>
        <strain evidence="1">G3</strain>
    </source>
</reference>
<proteinExistence type="predicted"/>
<protein>
    <submittedName>
        <fullName evidence="1">Uncharacterized protein</fullName>
    </submittedName>
</protein>
<dbReference type="SMR" id="A2D940"/>
<dbReference type="AlphaFoldDB" id="A2D940"/>
<reference evidence="1" key="1">
    <citation type="submission" date="2006-10" db="EMBL/GenBank/DDBJ databases">
        <authorList>
            <person name="Amadeo P."/>
            <person name="Zhao Q."/>
            <person name="Wortman J."/>
            <person name="Fraser-Liggett C."/>
            <person name="Carlton J."/>
        </authorList>
    </citation>
    <scope>NUCLEOTIDE SEQUENCE</scope>
    <source>
        <strain evidence="1">G3</strain>
    </source>
</reference>
<name>A2D940_TRIV3</name>
<dbReference type="OrthoDB" id="10412807at2759"/>
<dbReference type="EMBL" id="DS113180">
    <property type="protein sequence ID" value="EAY23066.1"/>
    <property type="molecule type" value="Genomic_DNA"/>
</dbReference>
<dbReference type="VEuPathDB" id="TrichDB:TVAGG3_0529620"/>
<keyword evidence="2" id="KW-1185">Reference proteome</keyword>
<dbReference type="RefSeq" id="XP_001584052.1">
    <property type="nucleotide sequence ID" value="XM_001584002.1"/>
</dbReference>
<accession>A2D940</accession>
<dbReference type="KEGG" id="tva:5468625"/>
<dbReference type="InParanoid" id="A2D940"/>